<evidence type="ECO:0000313" key="2">
    <source>
        <dbReference type="EMBL" id="TKA73571.1"/>
    </source>
</evidence>
<dbReference type="OrthoDB" id="3839775at2759"/>
<feature type="compositionally biased region" description="Basic and acidic residues" evidence="1">
    <location>
        <begin position="1"/>
        <end position="11"/>
    </location>
</feature>
<evidence type="ECO:0000313" key="3">
    <source>
        <dbReference type="Proteomes" id="UP000309340"/>
    </source>
</evidence>
<feature type="region of interest" description="Disordered" evidence="1">
    <location>
        <begin position="105"/>
        <end position="128"/>
    </location>
</feature>
<dbReference type="AlphaFoldDB" id="A0A4U0XBR9"/>
<keyword evidence="3" id="KW-1185">Reference proteome</keyword>
<feature type="compositionally biased region" description="Polar residues" evidence="1">
    <location>
        <begin position="172"/>
        <end position="195"/>
    </location>
</feature>
<feature type="compositionally biased region" description="Low complexity" evidence="1">
    <location>
        <begin position="196"/>
        <end position="217"/>
    </location>
</feature>
<feature type="compositionally biased region" description="Low complexity" evidence="1">
    <location>
        <begin position="105"/>
        <end position="120"/>
    </location>
</feature>
<reference evidence="2 3" key="1">
    <citation type="submission" date="2017-03" db="EMBL/GenBank/DDBJ databases">
        <title>Genomes of endolithic fungi from Antarctica.</title>
        <authorList>
            <person name="Coleine C."/>
            <person name="Masonjones S."/>
            <person name="Stajich J.E."/>
        </authorList>
    </citation>
    <scope>NUCLEOTIDE SEQUENCE [LARGE SCALE GENOMIC DNA]</scope>
    <source>
        <strain evidence="2 3">CCFEE 5184</strain>
    </source>
</reference>
<dbReference type="STRING" id="329884.A0A4U0XBR9"/>
<accession>A0A4U0XBR9</accession>
<comment type="caution">
    <text evidence="2">The sequence shown here is derived from an EMBL/GenBank/DDBJ whole genome shotgun (WGS) entry which is preliminary data.</text>
</comment>
<dbReference type="Proteomes" id="UP000309340">
    <property type="component" value="Unassembled WGS sequence"/>
</dbReference>
<sequence length="716" mass="78620">MDYGRGMDYKGKGRASGGEFGVIGQERAAKKLSGVDESPGGVSLLVNDVKIVTNNGLTSQVTSPSPVRNTKAAYVTDDDDNSASPTITPANFKDDPSMKTLEFIRSPSGAQPAGPPAGSGRAKHYRGDSKGTAVTVDTMTEHRGFYNKRSISPRRAMAETQAARQADGVLNGNATSGNKSLTPGVSNTSPAGSKQITAITSPAAASPPKIAPSSTPSGTVPSNPVSMSSLATFGQVGSVISRNSDDSAIAIRRFEQKLQEQSELIARLQQVQENQAQTITLLTETDEAEARSIEAHNTRLTLVINRMSQLTGHSIDPATPQQGYGPYNQPFTYPGFAGYRPGHNHGPQFFGGMQRSLPNVHHSMQPNMQRNVQPNMQYIMQPNMQQHMMQSNTQPLMLANFQNLPADTPLPTPNDTPSMGDINTPNPNDDVFAPTRLMPVMYEQKGYRELLHSTFVKAEYVARTFVNLPIAGAGKERAEGIQHLIKRCAEHLDSTAQAKLMLETPELRVAIITGLFGTLIVEEILVNPILNYFPHDSLAKQYLEAWNQEVKASCIFADAKNFPLRHALAEERARLARVICALPGFQQWVKEQADALTCDFIDHVLPLINTGNHMNAEIALHRSVLEALKIGARMRQEAKVTECLSYRYGCRWDYRDMVQRNSEMMGRPCDEYPPKWVVRATMAPRVSQKSFANGRVNPELLHKGEVILCDRKTNLR</sequence>
<proteinExistence type="predicted"/>
<feature type="region of interest" description="Disordered" evidence="1">
    <location>
        <begin position="159"/>
        <end position="222"/>
    </location>
</feature>
<name>A0A4U0XBR9_9PEZI</name>
<protein>
    <submittedName>
        <fullName evidence="2">Uncharacterized protein</fullName>
    </submittedName>
</protein>
<organism evidence="2 3">
    <name type="scientific">Friedmanniomyces simplex</name>
    <dbReference type="NCBI Taxonomy" id="329884"/>
    <lineage>
        <taxon>Eukaryota</taxon>
        <taxon>Fungi</taxon>
        <taxon>Dikarya</taxon>
        <taxon>Ascomycota</taxon>
        <taxon>Pezizomycotina</taxon>
        <taxon>Dothideomycetes</taxon>
        <taxon>Dothideomycetidae</taxon>
        <taxon>Mycosphaerellales</taxon>
        <taxon>Teratosphaeriaceae</taxon>
        <taxon>Friedmanniomyces</taxon>
    </lineage>
</organism>
<feature type="region of interest" description="Disordered" evidence="1">
    <location>
        <begin position="76"/>
        <end position="95"/>
    </location>
</feature>
<gene>
    <name evidence="2" type="ORF">B0A55_07911</name>
</gene>
<dbReference type="EMBL" id="NAJQ01000259">
    <property type="protein sequence ID" value="TKA73571.1"/>
    <property type="molecule type" value="Genomic_DNA"/>
</dbReference>
<evidence type="ECO:0000256" key="1">
    <source>
        <dbReference type="SAM" id="MobiDB-lite"/>
    </source>
</evidence>
<feature type="region of interest" description="Disordered" evidence="1">
    <location>
        <begin position="1"/>
        <end position="20"/>
    </location>
</feature>